<dbReference type="PRINTS" id="PR02001">
    <property type="entry name" value="GCR1CAMPR"/>
</dbReference>
<dbReference type="InterPro" id="IPR022596">
    <property type="entry name" value="GPR1/2/3_C"/>
</dbReference>
<comment type="caution">
    <text evidence="8">The sequence shown here is derived from an EMBL/GenBank/DDBJ whole genome shotgun (WGS) entry which is preliminary data.</text>
</comment>
<dbReference type="PROSITE" id="PS50262">
    <property type="entry name" value="G_PROTEIN_RECEP_F1_2"/>
    <property type="match status" value="1"/>
</dbReference>
<feature type="transmembrane region" description="Helical" evidence="6">
    <location>
        <begin position="27"/>
        <end position="48"/>
    </location>
</feature>
<keyword evidence="4 6" id="KW-0472">Membrane</keyword>
<evidence type="ECO:0000256" key="4">
    <source>
        <dbReference type="ARBA" id="ARBA00023136"/>
    </source>
</evidence>
<dbReference type="InterPro" id="IPR017452">
    <property type="entry name" value="GPCR_Rhodpsn_7TM"/>
</dbReference>
<gene>
    <name evidence="8" type="ORF">FIE12Z_58</name>
</gene>
<evidence type="ECO:0000313" key="8">
    <source>
        <dbReference type="EMBL" id="RFN55661.1"/>
    </source>
</evidence>
<feature type="transmembrane region" description="Helical" evidence="6">
    <location>
        <begin position="113"/>
        <end position="129"/>
    </location>
</feature>
<keyword evidence="8" id="KW-0675">Receptor</keyword>
<evidence type="ECO:0000259" key="7">
    <source>
        <dbReference type="PROSITE" id="PS50262"/>
    </source>
</evidence>
<feature type="transmembrane region" description="Helical" evidence="6">
    <location>
        <begin position="184"/>
        <end position="205"/>
    </location>
</feature>
<name>A0A395N6C5_9HYPO</name>
<evidence type="ECO:0000256" key="6">
    <source>
        <dbReference type="SAM" id="Phobius"/>
    </source>
</evidence>
<dbReference type="Proteomes" id="UP000265631">
    <property type="component" value="Unassembled WGS sequence"/>
</dbReference>
<dbReference type="GO" id="GO:0007189">
    <property type="term" value="P:adenylate cyclase-activating G protein-coupled receptor signaling pathway"/>
    <property type="evidence" value="ECO:0007669"/>
    <property type="project" value="TreeGrafter"/>
</dbReference>
<sequence length="428" mass="47267">MRSSSEIYQREALAAPSDHSQMVLQSIIILIVSIFSILGAGWIILSFVGFESLRSFRHQLILGLAVSDFLMALNFLSSTAMNINGKEIGAHEQESFCSFNGFMTQVFVIQTDYWVLTIATCTYVILAGHQSLSTWVQDQRIFLACLPWALSLLWASIGLKMAGYGDIGAWCWFTSDKVRLLANFVPRWAIIITILAMYARLYFILRKSHKSFISLGNSASEHASGNLTQSGMRSNPDAWRYHESDVAGRKLQRIARLMLMYPVVYLLLWTLPTAIRIYQTVKLAPSPFALQTADKACIVSQGIVDAVIYGINEASLSRWCELIFPTSDTVVVGSGTSLPTRGTLRRDTEIPDQMLLSVNGVSSATGSTTTIISNSTNMETSSTDREAGVELTVLPQVAKPNRPSSNSPDTRNHGPYTPRTPVTADQMV</sequence>
<accession>A0A395N6C5</accession>
<proteinExistence type="predicted"/>
<feature type="region of interest" description="Disordered" evidence="5">
    <location>
        <begin position="395"/>
        <end position="428"/>
    </location>
</feature>
<dbReference type="PANTHER" id="PTHR23112">
    <property type="entry name" value="G PROTEIN-COUPLED RECEPTOR 157-RELATED"/>
    <property type="match status" value="1"/>
</dbReference>
<evidence type="ECO:0000256" key="3">
    <source>
        <dbReference type="ARBA" id="ARBA00022989"/>
    </source>
</evidence>
<dbReference type="Pfam" id="PF11970">
    <property type="entry name" value="GPR_Gpa2_C"/>
    <property type="match status" value="1"/>
</dbReference>
<dbReference type="Pfam" id="PF11710">
    <property type="entry name" value="Git3"/>
    <property type="match status" value="1"/>
</dbReference>
<dbReference type="InterPro" id="IPR022343">
    <property type="entry name" value="GCR1-cAMP_receptor"/>
</dbReference>
<keyword evidence="2 6" id="KW-0812">Transmembrane</keyword>
<dbReference type="STRING" id="2594813.A0A395N6C5"/>
<organism evidence="8 9">
    <name type="scientific">Fusarium flagelliforme</name>
    <dbReference type="NCBI Taxonomy" id="2675880"/>
    <lineage>
        <taxon>Eukaryota</taxon>
        <taxon>Fungi</taxon>
        <taxon>Dikarya</taxon>
        <taxon>Ascomycota</taxon>
        <taxon>Pezizomycotina</taxon>
        <taxon>Sordariomycetes</taxon>
        <taxon>Hypocreomycetidae</taxon>
        <taxon>Hypocreales</taxon>
        <taxon>Nectriaceae</taxon>
        <taxon>Fusarium</taxon>
        <taxon>Fusarium incarnatum-equiseti species complex</taxon>
    </lineage>
</organism>
<dbReference type="InterPro" id="IPR023041">
    <property type="entry name" value="Glucose_rcpt_Git3-like_N"/>
</dbReference>
<protein>
    <submittedName>
        <fullName evidence="8">G-protein coupled receptor 1</fullName>
    </submittedName>
</protein>
<dbReference type="EMBL" id="PXXK01000003">
    <property type="protein sequence ID" value="RFN55661.1"/>
    <property type="molecule type" value="Genomic_DNA"/>
</dbReference>
<evidence type="ECO:0000256" key="2">
    <source>
        <dbReference type="ARBA" id="ARBA00022692"/>
    </source>
</evidence>
<evidence type="ECO:0000256" key="5">
    <source>
        <dbReference type="SAM" id="MobiDB-lite"/>
    </source>
</evidence>
<dbReference type="SUPFAM" id="SSF81321">
    <property type="entry name" value="Family A G protein-coupled receptor-like"/>
    <property type="match status" value="1"/>
</dbReference>
<evidence type="ECO:0000313" key="9">
    <source>
        <dbReference type="Proteomes" id="UP000265631"/>
    </source>
</evidence>
<reference evidence="8 9" key="1">
    <citation type="journal article" date="2018" name="PLoS Pathog.">
        <title>Evolution of structural diversity of trichothecenes, a family of toxins produced by plant pathogenic and entomopathogenic fungi.</title>
        <authorList>
            <person name="Proctor R.H."/>
            <person name="McCormick S.P."/>
            <person name="Kim H.S."/>
            <person name="Cardoza R.E."/>
            <person name="Stanley A.M."/>
            <person name="Lindo L."/>
            <person name="Kelly A."/>
            <person name="Brown D.W."/>
            <person name="Lee T."/>
            <person name="Vaughan M.M."/>
            <person name="Alexander N.J."/>
            <person name="Busman M."/>
            <person name="Gutierrez S."/>
        </authorList>
    </citation>
    <scope>NUCLEOTIDE SEQUENCE [LARGE SCALE GENOMIC DNA]</scope>
    <source>
        <strain evidence="8 9">NRRL 13405</strain>
    </source>
</reference>
<dbReference type="Gene3D" id="1.20.1070.10">
    <property type="entry name" value="Rhodopsin 7-helix transmembrane proteins"/>
    <property type="match status" value="1"/>
</dbReference>
<feature type="domain" description="G-protein coupled receptors family 1 profile" evidence="7">
    <location>
        <begin position="39"/>
        <end position="309"/>
    </location>
</feature>
<dbReference type="AlphaFoldDB" id="A0A395N6C5"/>
<keyword evidence="3 6" id="KW-1133">Transmembrane helix</keyword>
<comment type="subcellular location">
    <subcellularLocation>
        <location evidence="1">Membrane</location>
        <topology evidence="1">Multi-pass membrane protein</topology>
    </subcellularLocation>
</comment>
<dbReference type="PANTHER" id="PTHR23112:SF0">
    <property type="entry name" value="TRANSMEMBRANE PROTEIN 116"/>
    <property type="match status" value="1"/>
</dbReference>
<feature type="transmembrane region" description="Helical" evidence="6">
    <location>
        <begin position="259"/>
        <end position="278"/>
    </location>
</feature>
<feature type="transmembrane region" description="Helical" evidence="6">
    <location>
        <begin position="141"/>
        <end position="164"/>
    </location>
</feature>
<dbReference type="GO" id="GO:0005886">
    <property type="term" value="C:plasma membrane"/>
    <property type="evidence" value="ECO:0007669"/>
    <property type="project" value="TreeGrafter"/>
</dbReference>
<feature type="transmembrane region" description="Helical" evidence="6">
    <location>
        <begin position="60"/>
        <end position="77"/>
    </location>
</feature>
<dbReference type="GO" id="GO:0004930">
    <property type="term" value="F:G protein-coupled receptor activity"/>
    <property type="evidence" value="ECO:0007669"/>
    <property type="project" value="TreeGrafter"/>
</dbReference>
<evidence type="ECO:0000256" key="1">
    <source>
        <dbReference type="ARBA" id="ARBA00004141"/>
    </source>
</evidence>
<keyword evidence="9" id="KW-1185">Reference proteome</keyword>